<dbReference type="InterPro" id="IPR001841">
    <property type="entry name" value="Znf_RING"/>
</dbReference>
<evidence type="ECO:0000313" key="18">
    <source>
        <dbReference type="Proteomes" id="UP000636800"/>
    </source>
</evidence>
<dbReference type="EC" id="2.3.2.27" evidence="4"/>
<name>A0A835V2S3_VANPL</name>
<keyword evidence="7" id="KW-0479">Metal-binding</keyword>
<comment type="pathway">
    <text evidence="3">Protein modification; protein ubiquitination.</text>
</comment>
<reference evidence="17 18" key="1">
    <citation type="journal article" date="2020" name="Nat. Food">
        <title>A phased Vanilla planifolia genome enables genetic improvement of flavour and production.</title>
        <authorList>
            <person name="Hasing T."/>
            <person name="Tang H."/>
            <person name="Brym M."/>
            <person name="Khazi F."/>
            <person name="Huang T."/>
            <person name="Chambers A.H."/>
        </authorList>
    </citation>
    <scope>NUCLEOTIDE SEQUENCE [LARGE SCALE GENOMIC DNA]</scope>
    <source>
        <tissue evidence="17">Leaf</tissue>
    </source>
</reference>
<dbReference type="AlphaFoldDB" id="A0A835V2S3"/>
<evidence type="ECO:0000256" key="8">
    <source>
        <dbReference type="ARBA" id="ARBA00022771"/>
    </source>
</evidence>
<dbReference type="GO" id="GO:0016567">
    <property type="term" value="P:protein ubiquitination"/>
    <property type="evidence" value="ECO:0007669"/>
    <property type="project" value="UniProtKB-UniPathway"/>
</dbReference>
<keyword evidence="18" id="KW-1185">Reference proteome</keyword>
<dbReference type="SMART" id="SM00184">
    <property type="entry name" value="RING"/>
    <property type="match status" value="1"/>
</dbReference>
<evidence type="ECO:0000256" key="11">
    <source>
        <dbReference type="ARBA" id="ARBA00022989"/>
    </source>
</evidence>
<keyword evidence="5" id="KW-0808">Transferase</keyword>
<evidence type="ECO:0000313" key="17">
    <source>
        <dbReference type="EMBL" id="KAG0481001.1"/>
    </source>
</evidence>
<comment type="caution">
    <text evidence="17">The sequence shown here is derived from an EMBL/GenBank/DDBJ whole genome shotgun (WGS) entry which is preliminary data.</text>
</comment>
<evidence type="ECO:0000256" key="15">
    <source>
        <dbReference type="SAM" id="Phobius"/>
    </source>
</evidence>
<keyword evidence="9" id="KW-0833">Ubl conjugation pathway</keyword>
<keyword evidence="11 15" id="KW-1133">Transmembrane helix</keyword>
<dbReference type="GO" id="GO:0008270">
    <property type="term" value="F:zinc ion binding"/>
    <property type="evidence" value="ECO:0007669"/>
    <property type="project" value="UniProtKB-KW"/>
</dbReference>
<proteinExistence type="predicted"/>
<dbReference type="GO" id="GO:0016020">
    <property type="term" value="C:membrane"/>
    <property type="evidence" value="ECO:0007669"/>
    <property type="project" value="UniProtKB-SubCell"/>
</dbReference>
<dbReference type="PANTHER" id="PTHR46913">
    <property type="entry name" value="RING-H2 FINGER PROTEIN ATL16"/>
    <property type="match status" value="1"/>
</dbReference>
<evidence type="ECO:0000256" key="13">
    <source>
        <dbReference type="PROSITE-ProRule" id="PRU00175"/>
    </source>
</evidence>
<dbReference type="PROSITE" id="PS50089">
    <property type="entry name" value="ZF_RING_2"/>
    <property type="match status" value="1"/>
</dbReference>
<keyword evidence="6 15" id="KW-0812">Transmembrane</keyword>
<sequence>MTARYRDSMPNGGYENVSSFLHPLGSDRGSRIVALVVIVVVVIILFILSLSLLLKSCCLLHRRQRRQAIDFHGQSSFSSFDERGVDSAVLESLSVLVFSSTEPAACAVCLMEFEDGERFRSLPKCRHRFHVQCVDTWLQSHATCPLCRVTVQVNPPAEAANSSSVEDGARNLGNGSECEGLGLR</sequence>
<keyword evidence="10" id="KW-0862">Zinc</keyword>
<evidence type="ECO:0000256" key="6">
    <source>
        <dbReference type="ARBA" id="ARBA00022692"/>
    </source>
</evidence>
<evidence type="ECO:0000256" key="2">
    <source>
        <dbReference type="ARBA" id="ARBA00004167"/>
    </source>
</evidence>
<evidence type="ECO:0000259" key="16">
    <source>
        <dbReference type="PROSITE" id="PS50089"/>
    </source>
</evidence>
<comment type="subcellular location">
    <subcellularLocation>
        <location evidence="2">Membrane</location>
        <topology evidence="2">Single-pass membrane protein</topology>
    </subcellularLocation>
</comment>
<dbReference type="InterPro" id="IPR013083">
    <property type="entry name" value="Znf_RING/FYVE/PHD"/>
</dbReference>
<evidence type="ECO:0000256" key="4">
    <source>
        <dbReference type="ARBA" id="ARBA00012483"/>
    </source>
</evidence>
<dbReference type="InterPro" id="IPR044600">
    <property type="entry name" value="ATL1/ATL16-like"/>
</dbReference>
<dbReference type="UniPathway" id="UPA00143"/>
<gene>
    <name evidence="17" type="ORF">HPP92_011859</name>
</gene>
<evidence type="ECO:0000256" key="12">
    <source>
        <dbReference type="ARBA" id="ARBA00023136"/>
    </source>
</evidence>
<accession>A0A835V2S3</accession>
<dbReference type="GO" id="GO:0061630">
    <property type="term" value="F:ubiquitin protein ligase activity"/>
    <property type="evidence" value="ECO:0007669"/>
    <property type="project" value="UniProtKB-EC"/>
</dbReference>
<evidence type="ECO:0000256" key="14">
    <source>
        <dbReference type="SAM" id="MobiDB-lite"/>
    </source>
</evidence>
<keyword evidence="8 13" id="KW-0863">Zinc-finger</keyword>
<dbReference type="CDD" id="cd16461">
    <property type="entry name" value="RING-H2_EL5-like"/>
    <property type="match status" value="1"/>
</dbReference>
<feature type="domain" description="RING-type" evidence="16">
    <location>
        <begin position="106"/>
        <end position="148"/>
    </location>
</feature>
<protein>
    <recommendedName>
        <fullName evidence="4">RING-type E3 ubiquitin transferase</fullName>
        <ecNumber evidence="4">2.3.2.27</ecNumber>
    </recommendedName>
</protein>
<dbReference type="PANTHER" id="PTHR46913:SF1">
    <property type="entry name" value="RING-H2 FINGER PROTEIN ATL16"/>
    <property type="match status" value="1"/>
</dbReference>
<dbReference type="EMBL" id="JADCNL010000005">
    <property type="protein sequence ID" value="KAG0481001.1"/>
    <property type="molecule type" value="Genomic_DNA"/>
</dbReference>
<evidence type="ECO:0000256" key="1">
    <source>
        <dbReference type="ARBA" id="ARBA00000900"/>
    </source>
</evidence>
<evidence type="ECO:0000256" key="3">
    <source>
        <dbReference type="ARBA" id="ARBA00004906"/>
    </source>
</evidence>
<evidence type="ECO:0000256" key="7">
    <source>
        <dbReference type="ARBA" id="ARBA00022723"/>
    </source>
</evidence>
<evidence type="ECO:0000256" key="5">
    <source>
        <dbReference type="ARBA" id="ARBA00022679"/>
    </source>
</evidence>
<evidence type="ECO:0000256" key="9">
    <source>
        <dbReference type="ARBA" id="ARBA00022786"/>
    </source>
</evidence>
<dbReference type="Gene3D" id="3.30.40.10">
    <property type="entry name" value="Zinc/RING finger domain, C3HC4 (zinc finger)"/>
    <property type="match status" value="1"/>
</dbReference>
<keyword evidence="12 15" id="KW-0472">Membrane</keyword>
<dbReference type="Pfam" id="PF13639">
    <property type="entry name" value="zf-RING_2"/>
    <property type="match status" value="1"/>
</dbReference>
<dbReference type="Proteomes" id="UP000636800">
    <property type="component" value="Chromosome 5"/>
</dbReference>
<evidence type="ECO:0000256" key="10">
    <source>
        <dbReference type="ARBA" id="ARBA00022833"/>
    </source>
</evidence>
<comment type="catalytic activity">
    <reaction evidence="1">
        <text>S-ubiquitinyl-[E2 ubiquitin-conjugating enzyme]-L-cysteine + [acceptor protein]-L-lysine = [E2 ubiquitin-conjugating enzyme]-L-cysteine + N(6)-ubiquitinyl-[acceptor protein]-L-lysine.</text>
        <dbReference type="EC" id="2.3.2.27"/>
    </reaction>
</comment>
<feature type="region of interest" description="Disordered" evidence="14">
    <location>
        <begin position="158"/>
        <end position="184"/>
    </location>
</feature>
<organism evidence="17 18">
    <name type="scientific">Vanilla planifolia</name>
    <name type="common">Vanilla</name>
    <dbReference type="NCBI Taxonomy" id="51239"/>
    <lineage>
        <taxon>Eukaryota</taxon>
        <taxon>Viridiplantae</taxon>
        <taxon>Streptophyta</taxon>
        <taxon>Embryophyta</taxon>
        <taxon>Tracheophyta</taxon>
        <taxon>Spermatophyta</taxon>
        <taxon>Magnoliopsida</taxon>
        <taxon>Liliopsida</taxon>
        <taxon>Asparagales</taxon>
        <taxon>Orchidaceae</taxon>
        <taxon>Vanilloideae</taxon>
        <taxon>Vanilleae</taxon>
        <taxon>Vanilla</taxon>
    </lineage>
</organism>
<dbReference type="OrthoDB" id="838391at2759"/>
<feature type="transmembrane region" description="Helical" evidence="15">
    <location>
        <begin position="32"/>
        <end position="54"/>
    </location>
</feature>
<dbReference type="SUPFAM" id="SSF57850">
    <property type="entry name" value="RING/U-box"/>
    <property type="match status" value="1"/>
</dbReference>